<feature type="region of interest" description="Disordered" evidence="1">
    <location>
        <begin position="1"/>
        <end position="97"/>
    </location>
</feature>
<gene>
    <name evidence="3" type="ORF">DN745_12670</name>
</gene>
<dbReference type="AlphaFoldDB" id="A0A2Z4FMD7"/>
<dbReference type="OrthoDB" id="9792475at2"/>
<evidence type="ECO:0008006" key="5">
    <source>
        <dbReference type="Google" id="ProtNLM"/>
    </source>
</evidence>
<protein>
    <recommendedName>
        <fullName evidence="5">DUF3341 domain-containing protein</fullName>
    </recommendedName>
</protein>
<proteinExistence type="predicted"/>
<feature type="compositionally biased region" description="Basic and acidic residues" evidence="1">
    <location>
        <begin position="49"/>
        <end position="59"/>
    </location>
</feature>
<keyword evidence="4" id="KW-1185">Reference proteome</keyword>
<feature type="compositionally biased region" description="Basic and acidic residues" evidence="1">
    <location>
        <begin position="16"/>
        <end position="27"/>
    </location>
</feature>
<name>A0A2Z4FMD7_9DELT</name>
<feature type="transmembrane region" description="Helical" evidence="2">
    <location>
        <begin position="206"/>
        <end position="227"/>
    </location>
</feature>
<feature type="transmembrane region" description="Helical" evidence="2">
    <location>
        <begin position="163"/>
        <end position="186"/>
    </location>
</feature>
<organism evidence="3 4">
    <name type="scientific">Bradymonas sediminis</name>
    <dbReference type="NCBI Taxonomy" id="1548548"/>
    <lineage>
        <taxon>Bacteria</taxon>
        <taxon>Deltaproteobacteria</taxon>
        <taxon>Bradymonadales</taxon>
        <taxon>Bradymonadaceae</taxon>
        <taxon>Bradymonas</taxon>
    </lineage>
</organism>
<dbReference type="PANTHER" id="PTHR40394:SF2">
    <property type="entry name" value="QUINOL:CYTOCHROME C OXIDOREDUCTASE MEMBRANE PROTEIN"/>
    <property type="match status" value="1"/>
</dbReference>
<dbReference type="Pfam" id="PF11821">
    <property type="entry name" value="ActD"/>
    <property type="match status" value="1"/>
</dbReference>
<evidence type="ECO:0000256" key="1">
    <source>
        <dbReference type="SAM" id="MobiDB-lite"/>
    </source>
</evidence>
<keyword evidence="2" id="KW-0472">Membrane</keyword>
<dbReference type="InterPro" id="IPR021776">
    <property type="entry name" value="ActD"/>
</dbReference>
<evidence type="ECO:0000313" key="3">
    <source>
        <dbReference type="EMBL" id="AWV90139.1"/>
    </source>
</evidence>
<sequence length="283" mass="30971">MTKLSRSVAIRRRRSPVVDKKKDKAVNEEENQTPEEESEQIPGADGTIESEKKDAKEETANEEESSEEAASDEDAAEEKTAEEEVAAEEEAVEEEPVAVAATVVSGDDVSADRVQGVAALFDHPKHLMAAAELTRDSKYEAFDAFSPFPIHGMDDAMGLGRSWIPWVTTAAALTGFCLATAMQFGMMTYDWPLIIGGKAFAPWPSFVPVMFELSVLLAGTSTVGVMFKAAGCFKKPVIIDPRITDDLFALWISADDENFELNEAIEFLEKMNPLEVRKVAKDA</sequence>
<keyword evidence="2" id="KW-0812">Transmembrane</keyword>
<dbReference type="KEGG" id="bsed:DN745_12670"/>
<dbReference type="EMBL" id="CP030032">
    <property type="protein sequence ID" value="AWV90139.1"/>
    <property type="molecule type" value="Genomic_DNA"/>
</dbReference>
<dbReference type="Proteomes" id="UP000249799">
    <property type="component" value="Chromosome"/>
</dbReference>
<feature type="compositionally biased region" description="Acidic residues" evidence="1">
    <location>
        <begin position="60"/>
        <end position="96"/>
    </location>
</feature>
<feature type="compositionally biased region" description="Acidic residues" evidence="1">
    <location>
        <begin position="28"/>
        <end position="39"/>
    </location>
</feature>
<dbReference type="PANTHER" id="PTHR40394">
    <property type="entry name" value="LIPOPROTEIN-RELATED"/>
    <property type="match status" value="1"/>
</dbReference>
<reference evidence="3 4" key="1">
    <citation type="submission" date="2018-06" db="EMBL/GenBank/DDBJ databases">
        <title>Lujinxingia sediminis gen. nov. sp. nov., a new facultative anaerobic member of the class Deltaproteobacteria, and proposal of Lujinxingaceae fam. nov.</title>
        <authorList>
            <person name="Guo L.-Y."/>
            <person name="Li C.-M."/>
            <person name="Wang S."/>
            <person name="Du Z.-J."/>
        </authorList>
    </citation>
    <scope>NUCLEOTIDE SEQUENCE [LARGE SCALE GENOMIC DNA]</scope>
    <source>
        <strain evidence="3 4">FA350</strain>
    </source>
</reference>
<keyword evidence="2" id="KW-1133">Transmembrane helix</keyword>
<accession>A0A2Z4FMD7</accession>
<evidence type="ECO:0000313" key="4">
    <source>
        <dbReference type="Proteomes" id="UP000249799"/>
    </source>
</evidence>
<evidence type="ECO:0000256" key="2">
    <source>
        <dbReference type="SAM" id="Phobius"/>
    </source>
</evidence>